<dbReference type="AlphaFoldDB" id="A0A166PI92"/>
<evidence type="ECO:0000313" key="1">
    <source>
        <dbReference type="EMBL" id="KZP26123.1"/>
    </source>
</evidence>
<dbReference type="Proteomes" id="UP000076532">
    <property type="component" value="Unassembled WGS sequence"/>
</dbReference>
<gene>
    <name evidence="1" type="ORF">FIBSPDRAFT_928834</name>
</gene>
<proteinExistence type="predicted"/>
<evidence type="ECO:0000313" key="2">
    <source>
        <dbReference type="Proteomes" id="UP000076532"/>
    </source>
</evidence>
<dbReference type="Gene3D" id="3.80.10.10">
    <property type="entry name" value="Ribonuclease Inhibitor"/>
    <property type="match status" value="1"/>
</dbReference>
<accession>A0A166PI92</accession>
<dbReference type="OrthoDB" id="2948138at2759"/>
<sequence>MHRCLEISDLICLILEWLEFNRSALLNVALTSKAFLEPALSVLWRHKPMHWADDLFRVVPNDIWVDQPEFPEEQRILELRRPLHPKDLDRYRFYKTKIKHLNCTNVDSMGTATRNWYAMLRRAFDAYYPGESYLPEPTFLRLGMSDEQAWYLYDLISQKLRLLTIVPNPCHISLLAMISTLPTKAPMLKHLHIVDVRNEEIFSVLLQSLPALKSLQSFHCKSWSNATITNELANALALLPHLSRLYCHPPSLSRPQHLSCNLFPSLRYVNLTVHQISSVARFFQMYMTTCPVQEFKAVIMHGDPERLPSDGLSNTLHNLAGGFYTHSLTSFTLTFIGPFSTTSAVAPPLGLRDFQPILSCGRLEVFSLRLNHSMSDFDDAASAAMASAWPRLRGLVVTSFPKGHPPTMCTLRTLSYLARGCPDLEAVTITFSPSTAPYHIQSADGNAVHLNLTLLNISDSLLPWDSATGVASFLSNLFPQIKHINIPRGETENATNEELTSWAAWEAVARLYDINCNAGSGTIRRKSAYCDSQGHYG</sequence>
<keyword evidence="2" id="KW-1185">Reference proteome</keyword>
<name>A0A166PI92_9AGAM</name>
<evidence type="ECO:0008006" key="3">
    <source>
        <dbReference type="Google" id="ProtNLM"/>
    </source>
</evidence>
<organism evidence="1 2">
    <name type="scientific">Athelia psychrophila</name>
    <dbReference type="NCBI Taxonomy" id="1759441"/>
    <lineage>
        <taxon>Eukaryota</taxon>
        <taxon>Fungi</taxon>
        <taxon>Dikarya</taxon>
        <taxon>Basidiomycota</taxon>
        <taxon>Agaricomycotina</taxon>
        <taxon>Agaricomycetes</taxon>
        <taxon>Agaricomycetidae</taxon>
        <taxon>Atheliales</taxon>
        <taxon>Atheliaceae</taxon>
        <taxon>Athelia</taxon>
    </lineage>
</organism>
<protein>
    <recommendedName>
        <fullName evidence="3">F-box domain-containing protein</fullName>
    </recommendedName>
</protein>
<reference evidence="1 2" key="1">
    <citation type="journal article" date="2016" name="Mol. Biol. Evol.">
        <title>Comparative Genomics of Early-Diverging Mushroom-Forming Fungi Provides Insights into the Origins of Lignocellulose Decay Capabilities.</title>
        <authorList>
            <person name="Nagy L.G."/>
            <person name="Riley R."/>
            <person name="Tritt A."/>
            <person name="Adam C."/>
            <person name="Daum C."/>
            <person name="Floudas D."/>
            <person name="Sun H."/>
            <person name="Yadav J.S."/>
            <person name="Pangilinan J."/>
            <person name="Larsson K.H."/>
            <person name="Matsuura K."/>
            <person name="Barry K."/>
            <person name="Labutti K."/>
            <person name="Kuo R."/>
            <person name="Ohm R.A."/>
            <person name="Bhattacharya S.S."/>
            <person name="Shirouzu T."/>
            <person name="Yoshinaga Y."/>
            <person name="Martin F.M."/>
            <person name="Grigoriev I.V."/>
            <person name="Hibbett D.S."/>
        </authorList>
    </citation>
    <scope>NUCLEOTIDE SEQUENCE [LARGE SCALE GENOMIC DNA]</scope>
    <source>
        <strain evidence="1 2">CBS 109695</strain>
    </source>
</reference>
<dbReference type="SUPFAM" id="SSF52047">
    <property type="entry name" value="RNI-like"/>
    <property type="match status" value="1"/>
</dbReference>
<dbReference type="EMBL" id="KV417516">
    <property type="protein sequence ID" value="KZP26123.1"/>
    <property type="molecule type" value="Genomic_DNA"/>
</dbReference>
<dbReference type="InterPro" id="IPR032675">
    <property type="entry name" value="LRR_dom_sf"/>
</dbReference>